<name>A0A4R6U237_9BACI</name>
<reference evidence="4 5" key="1">
    <citation type="submission" date="2019-03" db="EMBL/GenBank/DDBJ databases">
        <title>Genomic Encyclopedia of Type Strains, Phase IV (KMG-IV): sequencing the most valuable type-strain genomes for metagenomic binning, comparative biology and taxonomic classification.</title>
        <authorList>
            <person name="Goeker M."/>
        </authorList>
    </citation>
    <scope>NUCLEOTIDE SEQUENCE [LARGE SCALE GENOMIC DNA]</scope>
    <source>
        <strain evidence="4 5">DSM 28697</strain>
    </source>
</reference>
<evidence type="ECO:0000256" key="1">
    <source>
        <dbReference type="ARBA" id="ARBA00043985"/>
    </source>
</evidence>
<dbReference type="AlphaFoldDB" id="A0A4R6U237"/>
<proteinExistence type="inferred from homology"/>
<dbReference type="Proteomes" id="UP000295632">
    <property type="component" value="Unassembled WGS sequence"/>
</dbReference>
<dbReference type="EMBL" id="SNYJ01000006">
    <property type="protein sequence ID" value="TDQ40478.1"/>
    <property type="molecule type" value="Genomic_DNA"/>
</dbReference>
<organism evidence="4 5">
    <name type="scientific">Aureibacillus halotolerans</name>
    <dbReference type="NCBI Taxonomy" id="1508390"/>
    <lineage>
        <taxon>Bacteria</taxon>
        <taxon>Bacillati</taxon>
        <taxon>Bacillota</taxon>
        <taxon>Bacilli</taxon>
        <taxon>Bacillales</taxon>
        <taxon>Bacillaceae</taxon>
        <taxon>Aureibacillus</taxon>
    </lineage>
</organism>
<keyword evidence="5" id="KW-1185">Reference proteome</keyword>
<comment type="similarity">
    <text evidence="1">Belongs to the PspA/Vipp/IM30 family.</text>
</comment>
<keyword evidence="2" id="KW-0175">Coiled coil</keyword>
<dbReference type="PANTHER" id="PTHR31088:SF6">
    <property type="entry name" value="PHAGE SHOCK PROTEIN A"/>
    <property type="match status" value="1"/>
</dbReference>
<protein>
    <submittedName>
        <fullName evidence="4">Phage shock protein A (PspA) family protein</fullName>
    </submittedName>
</protein>
<evidence type="ECO:0000313" key="4">
    <source>
        <dbReference type="EMBL" id="TDQ40478.1"/>
    </source>
</evidence>
<dbReference type="PANTHER" id="PTHR31088">
    <property type="entry name" value="MEMBRANE-ASSOCIATED PROTEIN VIPP1, CHLOROPLASTIC"/>
    <property type="match status" value="1"/>
</dbReference>
<dbReference type="InterPro" id="IPR007157">
    <property type="entry name" value="PspA_VIPP1"/>
</dbReference>
<dbReference type="Pfam" id="PF04012">
    <property type="entry name" value="PspA_IM30"/>
    <property type="match status" value="1"/>
</dbReference>
<evidence type="ECO:0000256" key="2">
    <source>
        <dbReference type="SAM" id="Coils"/>
    </source>
</evidence>
<feature type="region of interest" description="Disordered" evidence="3">
    <location>
        <begin position="210"/>
        <end position="235"/>
    </location>
</feature>
<accession>A0A4R6U237</accession>
<gene>
    <name evidence="4" type="ORF">EV213_106197</name>
</gene>
<feature type="coiled-coil region" evidence="2">
    <location>
        <begin position="25"/>
        <end position="52"/>
    </location>
</feature>
<feature type="coiled-coil region" evidence="2">
    <location>
        <begin position="100"/>
        <end position="141"/>
    </location>
</feature>
<comment type="caution">
    <text evidence="4">The sequence shown here is derived from an EMBL/GenBank/DDBJ whole genome shotgun (WGS) entry which is preliminary data.</text>
</comment>
<evidence type="ECO:0000256" key="3">
    <source>
        <dbReference type="SAM" id="MobiDB-lite"/>
    </source>
</evidence>
<sequence length="235" mass="27191">MMFKRLRDLTKASINDGIDKLENPVSLLNQYIRDMEEEIARAQQAVSKHMAVEDRFGRQLQETKDLIERRTRQAQTAMDAGEEILARKALTERYHHEQKIENYEAYYAQAKEQVEELQSQLNELRSQYSDLKDRKHVLIARANAAKTQEQMLTAIESFDNESAMKGFNRMEERIAEKESKVRVLRQNRAYSSTSDRVENIEMNNAIDEQLSKLRKPSASPEKVEKASSTTTSSSS</sequence>
<evidence type="ECO:0000313" key="5">
    <source>
        <dbReference type="Proteomes" id="UP000295632"/>
    </source>
</evidence>